<dbReference type="Proteomes" id="UP000679307">
    <property type="component" value="Chromosome"/>
</dbReference>
<organism evidence="4 5">
    <name type="scientific">Nocardioides aquaticus</name>
    <dbReference type="NCBI Taxonomy" id="160826"/>
    <lineage>
        <taxon>Bacteria</taxon>
        <taxon>Bacillati</taxon>
        <taxon>Actinomycetota</taxon>
        <taxon>Actinomycetes</taxon>
        <taxon>Propionibacteriales</taxon>
        <taxon>Nocardioidaceae</taxon>
        <taxon>Nocardioides</taxon>
    </lineage>
</organism>
<gene>
    <name evidence="4" type="primary">tuaC</name>
    <name evidence="4" type="ORF">ENKNEFLB_00790</name>
</gene>
<dbReference type="EC" id="2.4.-.-" evidence="4"/>
<dbReference type="GO" id="GO:0016757">
    <property type="term" value="F:glycosyltransferase activity"/>
    <property type="evidence" value="ECO:0007669"/>
    <property type="project" value="UniProtKB-KW"/>
</dbReference>
<keyword evidence="5" id="KW-1185">Reference proteome</keyword>
<evidence type="ECO:0000259" key="3">
    <source>
        <dbReference type="Pfam" id="PF13579"/>
    </source>
</evidence>
<evidence type="ECO:0000256" key="1">
    <source>
        <dbReference type="ARBA" id="ARBA00022676"/>
    </source>
</evidence>
<evidence type="ECO:0000313" key="5">
    <source>
        <dbReference type="Proteomes" id="UP000679307"/>
    </source>
</evidence>
<accession>A0ABX8EH21</accession>
<dbReference type="PANTHER" id="PTHR45947">
    <property type="entry name" value="SULFOQUINOVOSYL TRANSFERASE SQD2"/>
    <property type="match status" value="1"/>
</dbReference>
<dbReference type="EMBL" id="CP075371">
    <property type="protein sequence ID" value="QVT78413.1"/>
    <property type="molecule type" value="Genomic_DNA"/>
</dbReference>
<keyword evidence="1 4" id="KW-0328">Glycosyltransferase</keyword>
<proteinExistence type="predicted"/>
<sequence>MRILQLHNEHASQGGATELMHHEARVLTDGGHGVEQYLVPSAEEAQLSAVRAGAKAVWNREASREVTRRIKAFRPDVVHVHTPFPLMSPAVFRAARAAGVPAVTTLHSYRYSCVVGTCVRDGAICEDCVGSRTKLAGVRHACYHDSRPATAALTLSLGLHRAMGTFDHCVSRYLTLTEFSRQLLIRDGYPAEKIQVKANSVPDPGYRAVTSDGPRTVLFAGRLVDVKGVRTLLDAWAQVPAGLRLVIAGDGDLRPLVEERAASDSSIEFVGWVSQDKVVELMGAAEVVVVPSQWYEGAPLVILRSLGVGTPVLVSDLENLSAEVLADRVGWAFRTGDAAALAAELDRLRQDPGLAEGLRSAARASYDARYSPVLDLGRLEEVYQLVAGSD</sequence>
<protein>
    <submittedName>
        <fullName evidence="4">Teichuronic acid biosynthesis glycosyltransferase TuaC</fullName>
        <ecNumber evidence="4">2.4.-.-</ecNumber>
    </submittedName>
</protein>
<evidence type="ECO:0000256" key="2">
    <source>
        <dbReference type="ARBA" id="ARBA00022679"/>
    </source>
</evidence>
<dbReference type="InterPro" id="IPR028098">
    <property type="entry name" value="Glyco_trans_4-like_N"/>
</dbReference>
<dbReference type="InterPro" id="IPR050194">
    <property type="entry name" value="Glycosyltransferase_grp1"/>
</dbReference>
<keyword evidence="2 4" id="KW-0808">Transferase</keyword>
<dbReference type="PANTHER" id="PTHR45947:SF13">
    <property type="entry name" value="TRANSFERASE"/>
    <property type="match status" value="1"/>
</dbReference>
<name>A0ABX8EH21_9ACTN</name>
<dbReference type="Pfam" id="PF13579">
    <property type="entry name" value="Glyco_trans_4_4"/>
    <property type="match status" value="1"/>
</dbReference>
<evidence type="ECO:0000313" key="4">
    <source>
        <dbReference type="EMBL" id="QVT78413.1"/>
    </source>
</evidence>
<feature type="domain" description="Glycosyltransferase subfamily 4-like N-terminal" evidence="3">
    <location>
        <begin position="21"/>
        <end position="199"/>
    </location>
</feature>
<reference evidence="4 5" key="1">
    <citation type="submission" date="2021-05" db="EMBL/GenBank/DDBJ databases">
        <title>Complete genome of Nocardioides aquaticus KCTC 9944T isolated from meromictic and hypersaline Ekho Lake, Antarctica.</title>
        <authorList>
            <person name="Hwang K."/>
            <person name="Kim K.M."/>
            <person name="Choe H."/>
        </authorList>
    </citation>
    <scope>NUCLEOTIDE SEQUENCE [LARGE SCALE GENOMIC DNA]</scope>
    <source>
        <strain evidence="4 5">KCTC 9944</strain>
    </source>
</reference>
<dbReference type="Pfam" id="PF13692">
    <property type="entry name" value="Glyco_trans_1_4"/>
    <property type="match status" value="1"/>
</dbReference>